<evidence type="ECO:0000256" key="1">
    <source>
        <dbReference type="ARBA" id="ARBA00023015"/>
    </source>
</evidence>
<evidence type="ECO:0000313" key="5">
    <source>
        <dbReference type="EMBL" id="PJJ61997.1"/>
    </source>
</evidence>
<dbReference type="PANTHER" id="PTHR43537">
    <property type="entry name" value="TRANSCRIPTIONAL REGULATOR, GNTR FAMILY"/>
    <property type="match status" value="1"/>
</dbReference>
<dbReference type="SMART" id="SM00895">
    <property type="entry name" value="FCD"/>
    <property type="match status" value="1"/>
</dbReference>
<evidence type="ECO:0000256" key="3">
    <source>
        <dbReference type="ARBA" id="ARBA00023163"/>
    </source>
</evidence>
<dbReference type="EMBL" id="PGFB01000003">
    <property type="protein sequence ID" value="PJJ61997.1"/>
    <property type="molecule type" value="Genomic_DNA"/>
</dbReference>
<comment type="caution">
    <text evidence="5">The sequence shown here is derived from an EMBL/GenBank/DDBJ whole genome shotgun (WGS) entry which is preliminary data.</text>
</comment>
<dbReference type="SUPFAM" id="SSF48008">
    <property type="entry name" value="GntR ligand-binding domain-like"/>
    <property type="match status" value="1"/>
</dbReference>
<dbReference type="InterPro" id="IPR036388">
    <property type="entry name" value="WH-like_DNA-bd_sf"/>
</dbReference>
<keyword evidence="1" id="KW-0805">Transcription regulation</keyword>
<dbReference type="RefSeq" id="WP_100344607.1">
    <property type="nucleotide sequence ID" value="NZ_PGFB01000003.1"/>
</dbReference>
<dbReference type="AlphaFoldDB" id="A0A2M9BVL0"/>
<dbReference type="Gene3D" id="1.10.10.10">
    <property type="entry name" value="Winged helix-like DNA-binding domain superfamily/Winged helix DNA-binding domain"/>
    <property type="match status" value="1"/>
</dbReference>
<dbReference type="PROSITE" id="PS50949">
    <property type="entry name" value="HTH_GNTR"/>
    <property type="match status" value="1"/>
</dbReference>
<organism evidence="5 6">
    <name type="scientific">Compostimonas suwonensis</name>
    <dbReference type="NCBI Taxonomy" id="1048394"/>
    <lineage>
        <taxon>Bacteria</taxon>
        <taxon>Bacillati</taxon>
        <taxon>Actinomycetota</taxon>
        <taxon>Actinomycetes</taxon>
        <taxon>Micrococcales</taxon>
        <taxon>Microbacteriaceae</taxon>
        <taxon>Compostimonas</taxon>
    </lineage>
</organism>
<feature type="domain" description="HTH gntR-type" evidence="4">
    <location>
        <begin position="16"/>
        <end position="83"/>
    </location>
</feature>
<dbReference type="InterPro" id="IPR008920">
    <property type="entry name" value="TF_FadR/GntR_C"/>
</dbReference>
<dbReference type="SUPFAM" id="SSF46785">
    <property type="entry name" value="Winged helix' DNA-binding domain"/>
    <property type="match status" value="1"/>
</dbReference>
<keyword evidence="2 5" id="KW-0238">DNA-binding</keyword>
<dbReference type="InterPro" id="IPR011711">
    <property type="entry name" value="GntR_C"/>
</dbReference>
<accession>A0A2M9BVL0</accession>
<evidence type="ECO:0000259" key="4">
    <source>
        <dbReference type="PROSITE" id="PS50949"/>
    </source>
</evidence>
<dbReference type="GO" id="GO:0003677">
    <property type="term" value="F:DNA binding"/>
    <property type="evidence" value="ECO:0007669"/>
    <property type="project" value="UniProtKB-KW"/>
</dbReference>
<protein>
    <submittedName>
        <fullName evidence="5">DNA-binding GntR family transcriptional regulator</fullName>
    </submittedName>
</protein>
<evidence type="ECO:0000256" key="2">
    <source>
        <dbReference type="ARBA" id="ARBA00023125"/>
    </source>
</evidence>
<keyword evidence="6" id="KW-1185">Reference proteome</keyword>
<dbReference type="InterPro" id="IPR036390">
    <property type="entry name" value="WH_DNA-bd_sf"/>
</dbReference>
<dbReference type="InterPro" id="IPR000524">
    <property type="entry name" value="Tscrpt_reg_HTH_GntR"/>
</dbReference>
<dbReference type="Pfam" id="PF07729">
    <property type="entry name" value="FCD"/>
    <property type="match status" value="1"/>
</dbReference>
<dbReference type="GO" id="GO:0003700">
    <property type="term" value="F:DNA-binding transcription factor activity"/>
    <property type="evidence" value="ECO:0007669"/>
    <property type="project" value="InterPro"/>
</dbReference>
<name>A0A2M9BVL0_9MICO</name>
<keyword evidence="3" id="KW-0804">Transcription</keyword>
<proteinExistence type="predicted"/>
<dbReference type="SMART" id="SM00345">
    <property type="entry name" value="HTH_GNTR"/>
    <property type="match status" value="1"/>
</dbReference>
<dbReference type="Proteomes" id="UP000230161">
    <property type="component" value="Unassembled WGS sequence"/>
</dbReference>
<evidence type="ECO:0000313" key="6">
    <source>
        <dbReference type="Proteomes" id="UP000230161"/>
    </source>
</evidence>
<dbReference type="PANTHER" id="PTHR43537:SF5">
    <property type="entry name" value="UXU OPERON TRANSCRIPTIONAL REGULATOR"/>
    <property type="match status" value="1"/>
</dbReference>
<sequence length="237" mass="25934">MSSQDTGNGRALPARRPLVDDVYEAVLSLLMDNVIEPGAKASIDGIARTLDVSPTPVREALVRLEAEGMVTKRALRGYVASPMLDEEGLVNLFEMRRLLEPVSARHAASKLTPEVLDELESSTTAMHAAVEASSSAGESFKDYKDFANEDARFHMVIAEHCGNSLLFDAISRLRSHMHLYRLYFRFGIAEETSGEHEAILAALRAGDAERAEQAMLEHIQQSYARLSSTIAGAESNS</sequence>
<reference evidence="5 6" key="1">
    <citation type="submission" date="2017-11" db="EMBL/GenBank/DDBJ databases">
        <title>Genomic Encyclopedia of Archaeal and Bacterial Type Strains, Phase II (KMG-II): From Individual Species to Whole Genera.</title>
        <authorList>
            <person name="Goeker M."/>
        </authorList>
    </citation>
    <scope>NUCLEOTIDE SEQUENCE [LARGE SCALE GENOMIC DNA]</scope>
    <source>
        <strain evidence="5 6">DSM 25625</strain>
    </source>
</reference>
<dbReference type="Pfam" id="PF00392">
    <property type="entry name" value="GntR"/>
    <property type="match status" value="1"/>
</dbReference>
<dbReference type="OrthoDB" id="7989071at2"/>
<dbReference type="Gene3D" id="1.20.120.530">
    <property type="entry name" value="GntR ligand-binding domain-like"/>
    <property type="match status" value="1"/>
</dbReference>
<gene>
    <name evidence="5" type="ORF">CLV54_1789</name>
</gene>